<evidence type="ECO:0000313" key="12">
    <source>
        <dbReference type="Proteomes" id="UP001332192"/>
    </source>
</evidence>
<evidence type="ECO:0000259" key="10">
    <source>
        <dbReference type="PROSITE" id="PS51918"/>
    </source>
</evidence>
<evidence type="ECO:0000256" key="6">
    <source>
        <dbReference type="ARBA" id="ARBA00023004"/>
    </source>
</evidence>
<dbReference type="PANTHER" id="PTHR43020">
    <property type="entry name" value="CDK5 REGULATORY SUBUNIT-ASSOCIATED PROTEIN 1"/>
    <property type="match status" value="1"/>
</dbReference>
<dbReference type="Pfam" id="PF04055">
    <property type="entry name" value="Radical_SAM"/>
    <property type="match status" value="1"/>
</dbReference>
<evidence type="ECO:0000256" key="1">
    <source>
        <dbReference type="ARBA" id="ARBA00001966"/>
    </source>
</evidence>
<sequence>MRVAFLTLGCKVNQYDTQAMAELFARQGWTVVDGEQRADVVVVNTCAVTGEGGRKSRRAIRRAVRQARPGTMVLVTGCLAQLESEQLAAIPGVRAVVGPDRRRRLVEIAMERSGRVAGDGPSPEVDVALEPRRGRRSWEELPVRSFVERSRAVVKVQDGCDEMCAFCVVPYVRGRSRSRPPEAVIDEVRTLAAAGYQEIVVSGIHLGAYGADGWDLTRLLEAIEEVPGSFRVRLSSLLPGSLTESLVRRWGDSRRLCPHLHLSLQSGDDEILERMGRRYRMAEVEERVEALRSSRPDLAVSADVIVGFPGESDRAAEATVEALRRLGVARVHAFPYSARPLTRAARLDGRVPPEVVRRRMQRVRAVAAELAVRYHRSLVGREVDVLVERSPSATIWAEGVDEHYVRVRLAGMAGNGVRPGRVVRAQVLEAGRMRVLASPVEPPPEGRNPQGNVEPA</sequence>
<evidence type="ECO:0000256" key="7">
    <source>
        <dbReference type="ARBA" id="ARBA00023014"/>
    </source>
</evidence>
<dbReference type="InterPro" id="IPR020612">
    <property type="entry name" value="Methylthiotransferase_CS"/>
</dbReference>
<dbReference type="Gene3D" id="3.40.50.12160">
    <property type="entry name" value="Methylthiotransferase, N-terminal domain"/>
    <property type="match status" value="1"/>
</dbReference>
<dbReference type="PROSITE" id="PS51918">
    <property type="entry name" value="RADICAL_SAM"/>
    <property type="match status" value="1"/>
</dbReference>
<evidence type="ECO:0000313" key="11">
    <source>
        <dbReference type="EMBL" id="WRP18271.1"/>
    </source>
</evidence>
<dbReference type="EMBL" id="CP141615">
    <property type="protein sequence ID" value="WRP18271.1"/>
    <property type="molecule type" value="Genomic_DNA"/>
</dbReference>
<dbReference type="Pfam" id="PF00919">
    <property type="entry name" value="UPF0004"/>
    <property type="match status" value="1"/>
</dbReference>
<accession>A0ABZ1C0G0</accession>
<feature type="domain" description="MTTase N-terminal" evidence="9">
    <location>
        <begin position="1"/>
        <end position="114"/>
    </location>
</feature>
<dbReference type="PROSITE" id="PS01278">
    <property type="entry name" value="MTTASE_RADICAL"/>
    <property type="match status" value="1"/>
</dbReference>
<dbReference type="CDD" id="cd01335">
    <property type="entry name" value="Radical_SAM"/>
    <property type="match status" value="1"/>
</dbReference>
<feature type="domain" description="Radical SAM core" evidence="10">
    <location>
        <begin position="146"/>
        <end position="373"/>
    </location>
</feature>
<dbReference type="SFLD" id="SFLDG01082">
    <property type="entry name" value="B12-binding_domain_containing"/>
    <property type="match status" value="1"/>
</dbReference>
<evidence type="ECO:0000256" key="8">
    <source>
        <dbReference type="SAM" id="MobiDB-lite"/>
    </source>
</evidence>
<dbReference type="SFLD" id="SFLDS00029">
    <property type="entry name" value="Radical_SAM"/>
    <property type="match status" value="1"/>
</dbReference>
<evidence type="ECO:0000256" key="4">
    <source>
        <dbReference type="ARBA" id="ARBA00022691"/>
    </source>
</evidence>
<dbReference type="InterPro" id="IPR023404">
    <property type="entry name" value="rSAM_horseshoe"/>
</dbReference>
<dbReference type="PANTHER" id="PTHR43020:SF2">
    <property type="entry name" value="MITOCHONDRIAL TRNA METHYLTHIOTRANSFERASE CDK5RAP1"/>
    <property type="match status" value="1"/>
</dbReference>
<evidence type="ECO:0000256" key="3">
    <source>
        <dbReference type="ARBA" id="ARBA00022679"/>
    </source>
</evidence>
<keyword evidence="5" id="KW-0479">Metal-binding</keyword>
<evidence type="ECO:0000256" key="5">
    <source>
        <dbReference type="ARBA" id="ARBA00022723"/>
    </source>
</evidence>
<protein>
    <submittedName>
        <fullName evidence="11">tRNA (N(6)-L-threonylcarbamoyladenosine(37)-C(2))-methylthiotransferase MtaB</fullName>
    </submittedName>
</protein>
<organism evidence="11 12">
    <name type="scientific">Carboxydichorda subterranea</name>
    <dbReference type="NCBI Taxonomy" id="3109565"/>
    <lineage>
        <taxon>Bacteria</taxon>
        <taxon>Bacillati</taxon>
        <taxon>Bacillota</taxon>
        <taxon>Limnochordia</taxon>
        <taxon>Limnochordales</taxon>
        <taxon>Geochordaceae</taxon>
        <taxon>Carboxydichorda</taxon>
    </lineage>
</organism>
<dbReference type="RefSeq" id="WP_324717542.1">
    <property type="nucleotide sequence ID" value="NZ_CP141615.1"/>
</dbReference>
<keyword evidence="2" id="KW-0004">4Fe-4S</keyword>
<dbReference type="Gene3D" id="3.80.30.20">
    <property type="entry name" value="tm_1862 like domain"/>
    <property type="match status" value="1"/>
</dbReference>
<dbReference type="InterPro" id="IPR013848">
    <property type="entry name" value="Methylthiotransferase_N"/>
</dbReference>
<proteinExistence type="predicted"/>
<keyword evidence="4" id="KW-0949">S-adenosyl-L-methionine</keyword>
<dbReference type="InterPro" id="IPR006467">
    <property type="entry name" value="MiaB-like_bact"/>
</dbReference>
<dbReference type="InterPro" id="IPR038135">
    <property type="entry name" value="Methylthiotransferase_N_sf"/>
</dbReference>
<dbReference type="SUPFAM" id="SSF102114">
    <property type="entry name" value="Radical SAM enzymes"/>
    <property type="match status" value="1"/>
</dbReference>
<reference evidence="11 12" key="1">
    <citation type="journal article" date="2024" name="Front. Microbiol.">
        <title>Novel thermophilic genera Geochorda gen. nov. and Carboxydochorda gen. nov. from the deep terrestrial subsurface reveal the ecophysiological diversity in the class Limnochordia.</title>
        <authorList>
            <person name="Karnachuk O.V."/>
            <person name="Lukina A.P."/>
            <person name="Avakyan M.R."/>
            <person name="Kadnikov V.V."/>
            <person name="Begmatov S."/>
            <person name="Beletsky A.V."/>
            <person name="Vlasova K.G."/>
            <person name="Novikov A.A."/>
            <person name="Shcherbakova V.A."/>
            <person name="Mardanov A.V."/>
            <person name="Ravin N.V."/>
        </authorList>
    </citation>
    <scope>NUCLEOTIDE SEQUENCE [LARGE SCALE GENOMIC DNA]</scope>
    <source>
        <strain evidence="11 12">L945</strain>
    </source>
</reference>
<dbReference type="NCBIfam" id="TIGR01579">
    <property type="entry name" value="MiaB-like-C"/>
    <property type="match status" value="1"/>
</dbReference>
<feature type="region of interest" description="Disordered" evidence="8">
    <location>
        <begin position="436"/>
        <end position="456"/>
    </location>
</feature>
<dbReference type="SFLD" id="SFLDG01061">
    <property type="entry name" value="methylthiotransferase"/>
    <property type="match status" value="1"/>
</dbReference>
<dbReference type="InterPro" id="IPR007197">
    <property type="entry name" value="rSAM"/>
</dbReference>
<dbReference type="InterPro" id="IPR006638">
    <property type="entry name" value="Elp3/MiaA/NifB-like_rSAM"/>
</dbReference>
<dbReference type="PROSITE" id="PS51449">
    <property type="entry name" value="MTTASE_N"/>
    <property type="match status" value="1"/>
</dbReference>
<dbReference type="Proteomes" id="UP001332192">
    <property type="component" value="Chromosome"/>
</dbReference>
<gene>
    <name evidence="11" type="primary">mtaB</name>
    <name evidence="11" type="ORF">U7230_04490</name>
</gene>
<keyword evidence="6" id="KW-0408">Iron</keyword>
<evidence type="ECO:0000259" key="9">
    <source>
        <dbReference type="PROSITE" id="PS51449"/>
    </source>
</evidence>
<evidence type="ECO:0000256" key="2">
    <source>
        <dbReference type="ARBA" id="ARBA00022485"/>
    </source>
</evidence>
<dbReference type="SMART" id="SM00729">
    <property type="entry name" value="Elp3"/>
    <property type="match status" value="1"/>
</dbReference>
<comment type="cofactor">
    <cofactor evidence="1">
        <name>[4Fe-4S] cluster</name>
        <dbReference type="ChEBI" id="CHEBI:49883"/>
    </cofactor>
</comment>
<keyword evidence="3" id="KW-0808">Transferase</keyword>
<keyword evidence="12" id="KW-1185">Reference proteome</keyword>
<dbReference type="NCBIfam" id="TIGR00089">
    <property type="entry name" value="MiaB/RimO family radical SAM methylthiotransferase"/>
    <property type="match status" value="1"/>
</dbReference>
<dbReference type="InterPro" id="IPR058240">
    <property type="entry name" value="rSAM_sf"/>
</dbReference>
<dbReference type="InterPro" id="IPR005839">
    <property type="entry name" value="Methylthiotransferase"/>
</dbReference>
<keyword evidence="7" id="KW-0411">Iron-sulfur</keyword>
<name>A0ABZ1C0G0_9FIRM</name>